<name>A0A4P7CZV8_9BURK</name>
<dbReference type="InterPro" id="IPR050595">
    <property type="entry name" value="Bact_response_regulator"/>
</dbReference>
<dbReference type="EMBL" id="CP038150">
    <property type="protein sequence ID" value="QBR01919.1"/>
    <property type="molecule type" value="Genomic_DNA"/>
</dbReference>
<protein>
    <submittedName>
        <fullName evidence="4">Response regulator</fullName>
    </submittedName>
</protein>
<proteinExistence type="predicted"/>
<reference evidence="4 5" key="1">
    <citation type="submission" date="2019-03" db="EMBL/GenBank/DDBJ databases">
        <title>Paraburkholderia sp. 7MH5, isolated from subtropical forest soil.</title>
        <authorList>
            <person name="Gao Z.-H."/>
            <person name="Qiu L.-H."/>
        </authorList>
    </citation>
    <scope>NUCLEOTIDE SEQUENCE [LARGE SCALE GENOMIC DNA]</scope>
    <source>
        <strain evidence="4 5">7MH5</strain>
    </source>
</reference>
<sequence>MAIVCIIDDDALIRKSLSSLLKSAGHIAAPFASGEDFLATGQPDAAACILLDLELKGVNGLEVQRKLLERGVAAPVVFISSHGDEESVERALEQGARAFLHKPFSSDEILELIEGFSTGTAS</sequence>
<feature type="domain" description="Response regulatory" evidence="3">
    <location>
        <begin position="3"/>
        <end position="117"/>
    </location>
</feature>
<evidence type="ECO:0000313" key="4">
    <source>
        <dbReference type="EMBL" id="QBR01919.1"/>
    </source>
</evidence>
<dbReference type="PROSITE" id="PS50110">
    <property type="entry name" value="RESPONSE_REGULATORY"/>
    <property type="match status" value="1"/>
</dbReference>
<evidence type="ECO:0000313" key="5">
    <source>
        <dbReference type="Proteomes" id="UP000295727"/>
    </source>
</evidence>
<dbReference type="Proteomes" id="UP000295727">
    <property type="component" value="Chromosome 3"/>
</dbReference>
<dbReference type="KEGG" id="ppai:E1956_32815"/>
<dbReference type="InterPro" id="IPR011006">
    <property type="entry name" value="CheY-like_superfamily"/>
</dbReference>
<dbReference type="InterPro" id="IPR001789">
    <property type="entry name" value="Sig_transdc_resp-reg_receiver"/>
</dbReference>
<dbReference type="SMART" id="SM00448">
    <property type="entry name" value="REC"/>
    <property type="match status" value="1"/>
</dbReference>
<dbReference type="Gene3D" id="3.40.50.2300">
    <property type="match status" value="1"/>
</dbReference>
<accession>A0A4P7CZV8</accession>
<dbReference type="OrthoDB" id="9103936at2"/>
<dbReference type="PANTHER" id="PTHR44591">
    <property type="entry name" value="STRESS RESPONSE REGULATOR PROTEIN 1"/>
    <property type="match status" value="1"/>
</dbReference>
<keyword evidence="1 2" id="KW-0597">Phosphoprotein</keyword>
<dbReference type="SUPFAM" id="SSF52172">
    <property type="entry name" value="CheY-like"/>
    <property type="match status" value="1"/>
</dbReference>
<evidence type="ECO:0000256" key="2">
    <source>
        <dbReference type="PROSITE-ProRule" id="PRU00169"/>
    </source>
</evidence>
<evidence type="ECO:0000259" key="3">
    <source>
        <dbReference type="PROSITE" id="PS50110"/>
    </source>
</evidence>
<evidence type="ECO:0000256" key="1">
    <source>
        <dbReference type="ARBA" id="ARBA00022553"/>
    </source>
</evidence>
<organism evidence="4 5">
    <name type="scientific">Paraburkholderia pallida</name>
    <dbReference type="NCBI Taxonomy" id="2547399"/>
    <lineage>
        <taxon>Bacteria</taxon>
        <taxon>Pseudomonadati</taxon>
        <taxon>Pseudomonadota</taxon>
        <taxon>Betaproteobacteria</taxon>
        <taxon>Burkholderiales</taxon>
        <taxon>Burkholderiaceae</taxon>
        <taxon>Paraburkholderia</taxon>
    </lineage>
</organism>
<dbReference type="PANTHER" id="PTHR44591:SF25">
    <property type="entry name" value="CHEMOTAXIS TWO-COMPONENT RESPONSE REGULATOR"/>
    <property type="match status" value="1"/>
</dbReference>
<dbReference type="Pfam" id="PF00072">
    <property type="entry name" value="Response_reg"/>
    <property type="match status" value="1"/>
</dbReference>
<feature type="modified residue" description="4-aspartylphosphate" evidence="2">
    <location>
        <position position="52"/>
    </location>
</feature>
<dbReference type="GO" id="GO:0000160">
    <property type="term" value="P:phosphorelay signal transduction system"/>
    <property type="evidence" value="ECO:0007669"/>
    <property type="project" value="InterPro"/>
</dbReference>
<gene>
    <name evidence="4" type="ORF">E1956_32815</name>
</gene>
<dbReference type="RefSeq" id="WP_134757040.1">
    <property type="nucleotide sequence ID" value="NZ_CP038150.1"/>
</dbReference>
<dbReference type="AlphaFoldDB" id="A0A4P7CZV8"/>
<keyword evidence="5" id="KW-1185">Reference proteome</keyword>